<dbReference type="RefSeq" id="WP_094487554.1">
    <property type="nucleotide sequence ID" value="NZ_NOXX01000228.1"/>
</dbReference>
<evidence type="ECO:0000313" key="3">
    <source>
        <dbReference type="EMBL" id="OYQ38446.1"/>
    </source>
</evidence>
<name>A0A255ZAG4_9FLAO</name>
<dbReference type="InterPro" id="IPR051396">
    <property type="entry name" value="Bact_Antivir_Def_Nuclease"/>
</dbReference>
<dbReference type="PANTHER" id="PTHR43581:SF4">
    <property type="entry name" value="ATP_GTP PHOSPHATASE"/>
    <property type="match status" value="1"/>
</dbReference>
<dbReference type="EMBL" id="NOXX01000228">
    <property type="protein sequence ID" value="OYQ38475.1"/>
    <property type="molecule type" value="Genomic_DNA"/>
</dbReference>
<keyword evidence="5" id="KW-1185">Reference proteome</keyword>
<dbReference type="GO" id="GO:0016887">
    <property type="term" value="F:ATP hydrolysis activity"/>
    <property type="evidence" value="ECO:0007669"/>
    <property type="project" value="InterPro"/>
</dbReference>
<evidence type="ECO:0000259" key="1">
    <source>
        <dbReference type="Pfam" id="PF13175"/>
    </source>
</evidence>
<feature type="domain" description="ATPase AAA-type core" evidence="2">
    <location>
        <begin position="207"/>
        <end position="327"/>
    </location>
</feature>
<dbReference type="PANTHER" id="PTHR43581">
    <property type="entry name" value="ATP/GTP PHOSPHATASE"/>
    <property type="match status" value="1"/>
</dbReference>
<comment type="caution">
    <text evidence="3">The sequence shown here is derived from an EMBL/GenBank/DDBJ whole genome shotgun (WGS) entry which is preliminary data.</text>
</comment>
<dbReference type="InterPro" id="IPR003959">
    <property type="entry name" value="ATPase_AAA_core"/>
</dbReference>
<dbReference type="InterPro" id="IPR041685">
    <property type="entry name" value="AAA_GajA/Old/RecF-like"/>
</dbReference>
<dbReference type="GO" id="GO:0005524">
    <property type="term" value="F:ATP binding"/>
    <property type="evidence" value="ECO:0007669"/>
    <property type="project" value="InterPro"/>
</dbReference>
<evidence type="ECO:0000313" key="4">
    <source>
        <dbReference type="EMBL" id="OYQ38475.1"/>
    </source>
</evidence>
<reference evidence="3 5" key="1">
    <citation type="submission" date="2017-07" db="EMBL/GenBank/DDBJ databases">
        <title>Flavobacterium cyanobacteriorum sp. nov., isolated from cyanobacterial aggregates in a eutrophic lake.</title>
        <authorList>
            <person name="Cai H."/>
        </authorList>
    </citation>
    <scope>NUCLEOTIDE SEQUENCE [LARGE SCALE GENOMIC DNA]</scope>
    <source>
        <strain evidence="3 5">TH167</strain>
    </source>
</reference>
<dbReference type="EMBL" id="NOXX01000228">
    <property type="protein sequence ID" value="OYQ38446.1"/>
    <property type="molecule type" value="Genomic_DNA"/>
</dbReference>
<accession>A0A255ZAG4</accession>
<sequence length="648" mass="74740">MHIHKFQIKNFKSIKDITLYFNKDLNILTGVNNSGKTTVLEALSLWQECFTKLISEAKRGEKGYKRGDYVLGPSYNKYFPFNEINSVRSPNFEDIFHQRVKKNEVLLALTLIDEENLELCIPFTISSSGSNYVIALQNYSIYDHRAFNDYFANLPNPISLIYSTPVAQINLEEAFVTDPIIKEQLLVRKSETVLRNRLYRIISGLDATLNEAFLNDLNYVLYNSEKKIEFKSETNIQKDAKAIILFRVGSKDVFKDLSLLGSGTLQIIGILLNIHLKSENKTDLNIVLLDEPDSHIHRDIQRRLVEVFNKYGSGVQTFLSTHNESLIRSAAPYQVFHLEGKPTGEIRSIHFNIDSGHLGLHFKGIMPSNLSPVIRSIGNTTGLDFINALEADRLVFVEGEDDAKVFRILLNQQLNNRKKYMFWVLGGISEVFENILSYKAVFSGLKNGTSLWDKSVLVFDKDELSNEHKDLFTQKFKEKLGIDTYCANSYTFEATLFSDLRKTAKLLSKLIEKATATIVSEQDIFDDLESNYLNYDVTLKAKFNDEFHKNTYYRYKNSKVEKTAQVFGQRAVNMDEHTFVSYVRNYFDETIAKEEYHKIMDKYDVENVVKQTIDKHGVNFSIESDFIELIKLVDKSTWISEWDFLNRI</sequence>
<dbReference type="Pfam" id="PF13304">
    <property type="entry name" value="AAA_21"/>
    <property type="match status" value="1"/>
</dbReference>
<dbReference type="AlphaFoldDB" id="A0A255ZAG4"/>
<dbReference type="Pfam" id="PF13175">
    <property type="entry name" value="AAA_15"/>
    <property type="match status" value="1"/>
</dbReference>
<dbReference type="OrthoDB" id="9792800at2"/>
<dbReference type="SUPFAM" id="SSF52540">
    <property type="entry name" value="P-loop containing nucleoside triphosphate hydrolases"/>
    <property type="match status" value="1"/>
</dbReference>
<proteinExistence type="predicted"/>
<evidence type="ECO:0000313" key="5">
    <source>
        <dbReference type="Proteomes" id="UP000216035"/>
    </source>
</evidence>
<feature type="domain" description="Endonuclease GajA/Old nuclease/RecF-like AAA" evidence="1">
    <location>
        <begin position="1"/>
        <end position="45"/>
    </location>
</feature>
<evidence type="ECO:0000259" key="2">
    <source>
        <dbReference type="Pfam" id="PF13304"/>
    </source>
</evidence>
<organism evidence="3 5">
    <name type="scientific">Flavobacterium aurantiibacter</name>
    <dbReference type="NCBI Taxonomy" id="2023067"/>
    <lineage>
        <taxon>Bacteria</taxon>
        <taxon>Pseudomonadati</taxon>
        <taxon>Bacteroidota</taxon>
        <taxon>Flavobacteriia</taxon>
        <taxon>Flavobacteriales</taxon>
        <taxon>Flavobacteriaceae</taxon>
        <taxon>Flavobacterium</taxon>
    </lineage>
</organism>
<dbReference type="InterPro" id="IPR027417">
    <property type="entry name" value="P-loop_NTPase"/>
</dbReference>
<dbReference type="Gene3D" id="3.40.50.300">
    <property type="entry name" value="P-loop containing nucleotide triphosphate hydrolases"/>
    <property type="match status" value="1"/>
</dbReference>
<dbReference type="Proteomes" id="UP000216035">
    <property type="component" value="Unassembled WGS sequence"/>
</dbReference>
<gene>
    <name evidence="3" type="ORF">CHX27_14915</name>
    <name evidence="4" type="ORF">CHX27_15065</name>
</gene>
<protein>
    <submittedName>
        <fullName evidence="3">Uncharacterized protein</fullName>
    </submittedName>
</protein>